<proteinExistence type="predicted"/>
<dbReference type="SUPFAM" id="SSF53474">
    <property type="entry name" value="alpha/beta-Hydrolases"/>
    <property type="match status" value="2"/>
</dbReference>
<organism evidence="1">
    <name type="scientific">Oryza meridionalis</name>
    <dbReference type="NCBI Taxonomy" id="40149"/>
    <lineage>
        <taxon>Eukaryota</taxon>
        <taxon>Viridiplantae</taxon>
        <taxon>Streptophyta</taxon>
        <taxon>Embryophyta</taxon>
        <taxon>Tracheophyta</taxon>
        <taxon>Spermatophyta</taxon>
        <taxon>Magnoliopsida</taxon>
        <taxon>Liliopsida</taxon>
        <taxon>Poales</taxon>
        <taxon>Poaceae</taxon>
        <taxon>BOP clade</taxon>
        <taxon>Oryzoideae</taxon>
        <taxon>Oryzeae</taxon>
        <taxon>Oryzinae</taxon>
        <taxon>Oryza</taxon>
    </lineage>
</organism>
<dbReference type="InterPro" id="IPR029058">
    <property type="entry name" value="AB_hydrolase_fold"/>
</dbReference>
<reference evidence="1" key="1">
    <citation type="submission" date="2015-04" db="UniProtKB">
        <authorList>
            <consortium name="EnsemblPlants"/>
        </authorList>
    </citation>
    <scope>IDENTIFICATION</scope>
</reference>
<name>A0A0E0EI96_9ORYZ</name>
<dbReference type="EnsemblPlants" id="OMERI08G03870.1">
    <property type="protein sequence ID" value="OMERI08G03870.1"/>
    <property type="gene ID" value="OMERI08G03870"/>
</dbReference>
<dbReference type="HOGENOM" id="CLU_029375_0_0_1"/>
<evidence type="ECO:0000313" key="1">
    <source>
        <dbReference type="EnsemblPlants" id="OMERI08G03870.1"/>
    </source>
</evidence>
<sequence length="294" mass="32265">MLSGCTVSSLAARFAFFPPEPATYAVRKDEACGGGGRLVASGVPRDAAVDVLLVDTRKGNKVVAFYLGNPAARLTVLYSHGNAADLGQLYDLFVQLKVNLKVNLMGYDYSGYGASTGKGTDDDVVNWSHGNELWKLAREPYDPLWIKGGGHCNLELYPDFIRHLSKFIREMENITTKTRLKKIRQSLQPAPKKVHHWASTGTTTTFTTNCCCRIRVRKPSCRCPGCNLSCGCCSGLMSCFSSRLFKCSTCFSSCSCRGCFKCPTCFSFSCSCCRSCLKCPTFKCCCCGSCRDEQ</sequence>
<evidence type="ECO:0000313" key="2">
    <source>
        <dbReference type="Proteomes" id="UP000008021"/>
    </source>
</evidence>
<dbReference type="PANTHER" id="PTHR12277:SF139">
    <property type="entry name" value="ALPHA_BETA-HYDROLASES SUPERFAMILY PROTEIN"/>
    <property type="match status" value="1"/>
</dbReference>
<accession>A0A0E0EI96</accession>
<protein>
    <recommendedName>
        <fullName evidence="3">Serine aminopeptidase S33 domain-containing protein</fullName>
    </recommendedName>
</protein>
<dbReference type="AlphaFoldDB" id="A0A0E0EI96"/>
<dbReference type="STRING" id="40149.A0A0E0EI96"/>
<dbReference type="Proteomes" id="UP000008021">
    <property type="component" value="Chromosome 8"/>
</dbReference>
<dbReference type="PANTHER" id="PTHR12277">
    <property type="entry name" value="ALPHA/BETA HYDROLASE DOMAIN-CONTAINING PROTEIN"/>
    <property type="match status" value="1"/>
</dbReference>
<evidence type="ECO:0008006" key="3">
    <source>
        <dbReference type="Google" id="ProtNLM"/>
    </source>
</evidence>
<keyword evidence="2" id="KW-1185">Reference proteome</keyword>
<dbReference type="Gramene" id="OMERI08G03870.1">
    <property type="protein sequence ID" value="OMERI08G03870.1"/>
    <property type="gene ID" value="OMERI08G03870"/>
</dbReference>
<reference evidence="1" key="2">
    <citation type="submission" date="2018-05" db="EMBL/GenBank/DDBJ databases">
        <title>OmerRS3 (Oryza meridionalis Reference Sequence Version 3).</title>
        <authorList>
            <person name="Zhang J."/>
            <person name="Kudrna D."/>
            <person name="Lee S."/>
            <person name="Talag J."/>
            <person name="Welchert J."/>
            <person name="Wing R.A."/>
        </authorList>
    </citation>
    <scope>NUCLEOTIDE SEQUENCE [LARGE SCALE GENOMIC DNA]</scope>
    <source>
        <strain evidence="1">cv. OR44</strain>
    </source>
</reference>
<dbReference type="eggNOG" id="KOG1552">
    <property type="taxonomic scope" value="Eukaryota"/>
</dbReference>